<evidence type="ECO:0000313" key="2">
    <source>
        <dbReference type="Proteomes" id="UP000814140"/>
    </source>
</evidence>
<evidence type="ECO:0000313" key="1">
    <source>
        <dbReference type="EMBL" id="KAI0058732.1"/>
    </source>
</evidence>
<keyword evidence="2" id="KW-1185">Reference proteome</keyword>
<reference evidence="1" key="1">
    <citation type="submission" date="2021-03" db="EMBL/GenBank/DDBJ databases">
        <authorList>
            <consortium name="DOE Joint Genome Institute"/>
            <person name="Ahrendt S."/>
            <person name="Looney B.P."/>
            <person name="Miyauchi S."/>
            <person name="Morin E."/>
            <person name="Drula E."/>
            <person name="Courty P.E."/>
            <person name="Chicoki N."/>
            <person name="Fauchery L."/>
            <person name="Kohler A."/>
            <person name="Kuo A."/>
            <person name="Labutti K."/>
            <person name="Pangilinan J."/>
            <person name="Lipzen A."/>
            <person name="Riley R."/>
            <person name="Andreopoulos W."/>
            <person name="He G."/>
            <person name="Johnson J."/>
            <person name="Barry K.W."/>
            <person name="Grigoriev I.V."/>
            <person name="Nagy L."/>
            <person name="Hibbett D."/>
            <person name="Henrissat B."/>
            <person name="Matheny P.B."/>
            <person name="Labbe J."/>
            <person name="Martin F."/>
        </authorList>
    </citation>
    <scope>NUCLEOTIDE SEQUENCE</scope>
    <source>
        <strain evidence="1">HHB10654</strain>
    </source>
</reference>
<name>A0ACB8SR74_9AGAM</name>
<reference evidence="1" key="2">
    <citation type="journal article" date="2022" name="New Phytol.">
        <title>Evolutionary transition to the ectomycorrhizal habit in the genomes of a hyperdiverse lineage of mushroom-forming fungi.</title>
        <authorList>
            <person name="Looney B."/>
            <person name="Miyauchi S."/>
            <person name="Morin E."/>
            <person name="Drula E."/>
            <person name="Courty P.E."/>
            <person name="Kohler A."/>
            <person name="Kuo A."/>
            <person name="LaButti K."/>
            <person name="Pangilinan J."/>
            <person name="Lipzen A."/>
            <person name="Riley R."/>
            <person name="Andreopoulos W."/>
            <person name="He G."/>
            <person name="Johnson J."/>
            <person name="Nolan M."/>
            <person name="Tritt A."/>
            <person name="Barry K.W."/>
            <person name="Grigoriev I.V."/>
            <person name="Nagy L.G."/>
            <person name="Hibbett D."/>
            <person name="Henrissat B."/>
            <person name="Matheny P.B."/>
            <person name="Labbe J."/>
            <person name="Martin F.M."/>
        </authorList>
    </citation>
    <scope>NUCLEOTIDE SEQUENCE</scope>
    <source>
        <strain evidence="1">HHB10654</strain>
    </source>
</reference>
<proteinExistence type="predicted"/>
<gene>
    <name evidence="1" type="ORF">BV25DRAFT_1810118</name>
</gene>
<dbReference type="Proteomes" id="UP000814140">
    <property type="component" value="Unassembled WGS sequence"/>
</dbReference>
<sequence length="239" mass="26232">MLPFDALSKPGSLLLVTDELASPADFLLHQLLAAHVKGRSDANCIIVSVSGDWVRWKAVASRSGINMAQKLEDKSIAFLDVSLEPGLQTPLASTSLRYILQAIQTTVEAMREGNTLVIVDDLATLEWMGYSFLEVNRLSRALVSCCGKTNVALVIRHHVVVPEEPDAILRTLLQLCVHHLEVRPLSSGKSGAVSGEVALHTRNTLDSPVRQIPRSHAIQYRLTEYHAVYFERGTGSMVL</sequence>
<dbReference type="EMBL" id="MU277232">
    <property type="protein sequence ID" value="KAI0058732.1"/>
    <property type="molecule type" value="Genomic_DNA"/>
</dbReference>
<organism evidence="1 2">
    <name type="scientific">Artomyces pyxidatus</name>
    <dbReference type="NCBI Taxonomy" id="48021"/>
    <lineage>
        <taxon>Eukaryota</taxon>
        <taxon>Fungi</taxon>
        <taxon>Dikarya</taxon>
        <taxon>Basidiomycota</taxon>
        <taxon>Agaricomycotina</taxon>
        <taxon>Agaricomycetes</taxon>
        <taxon>Russulales</taxon>
        <taxon>Auriscalpiaceae</taxon>
        <taxon>Artomyces</taxon>
    </lineage>
</organism>
<accession>A0ACB8SR74</accession>
<comment type="caution">
    <text evidence="1">The sequence shown here is derived from an EMBL/GenBank/DDBJ whole genome shotgun (WGS) entry which is preliminary data.</text>
</comment>
<protein>
    <submittedName>
        <fullName evidence="1">Uncharacterized protein</fullName>
    </submittedName>
</protein>